<keyword evidence="7" id="KW-1185">Reference proteome</keyword>
<dbReference type="Proteomes" id="UP000483018">
    <property type="component" value="Unassembled WGS sequence"/>
</dbReference>
<evidence type="ECO:0000256" key="2">
    <source>
        <dbReference type="ARBA" id="ARBA00022723"/>
    </source>
</evidence>
<dbReference type="NCBIfam" id="TIGR00040">
    <property type="entry name" value="yfcE"/>
    <property type="match status" value="1"/>
</dbReference>
<dbReference type="InterPro" id="IPR041802">
    <property type="entry name" value="MPP_YfcE"/>
</dbReference>
<dbReference type="CDD" id="cd00841">
    <property type="entry name" value="MPP_YfcE"/>
    <property type="match status" value="1"/>
</dbReference>
<protein>
    <recommendedName>
        <fullName evidence="4">Phosphoesterase</fullName>
        <ecNumber evidence="4">3.1.4.-</ecNumber>
    </recommendedName>
</protein>
<evidence type="ECO:0000313" key="6">
    <source>
        <dbReference type="EMBL" id="KAE9631391.1"/>
    </source>
</evidence>
<evidence type="ECO:0000256" key="4">
    <source>
        <dbReference type="RuleBase" id="RU362039"/>
    </source>
</evidence>
<dbReference type="OrthoDB" id="9800565at2"/>
<feature type="domain" description="Calcineurin-like phosphoesterase" evidence="5">
    <location>
        <begin position="1"/>
        <end position="149"/>
    </location>
</feature>
<comment type="caution">
    <text evidence="6">The sequence shown here is derived from an EMBL/GenBank/DDBJ whole genome shotgun (WGS) entry which is preliminary data.</text>
</comment>
<dbReference type="GO" id="GO:0016787">
    <property type="term" value="F:hydrolase activity"/>
    <property type="evidence" value="ECO:0007669"/>
    <property type="project" value="UniProtKB-UniRule"/>
</dbReference>
<dbReference type="PANTHER" id="PTHR11124">
    <property type="entry name" value="VACUOLAR SORTING PROTEIN VPS29"/>
    <property type="match status" value="1"/>
</dbReference>
<name>A0A7C8HE69_9FIRM</name>
<reference evidence="6 7" key="1">
    <citation type="submission" date="2019-12" db="EMBL/GenBank/DDBJ databases">
        <title>Defluviitalea raffinosedens, isolated from a biogas fermenter, genome sequencing and characterization.</title>
        <authorList>
            <person name="Rettenmaier R."/>
            <person name="Schneider M."/>
            <person name="Neuhaus K."/>
            <person name="Liebl W."/>
            <person name="Zverlov V."/>
        </authorList>
    </citation>
    <scope>NUCLEOTIDE SEQUENCE [LARGE SCALE GENOMIC DNA]</scope>
    <source>
        <strain evidence="6 7">249c-K6</strain>
    </source>
</reference>
<comment type="cofactor">
    <cofactor evidence="4">
        <name>a divalent metal cation</name>
        <dbReference type="ChEBI" id="CHEBI:60240"/>
    </cofactor>
</comment>
<dbReference type="AlphaFoldDB" id="A0A7C8HE69"/>
<sequence length="172" mass="19513">MKLLIFSDTHHALYVAKSVIERIKDRMDMFIHLGDHDLDAVELSKEFPDIPVHYVAGNCDFGSSSPTEKIIRVGGKKILMTHGHKHNVKWGYDRISYYGEEKEVDVVLFGHTHIPLIEYSGRVLIFNPGSISQPRGTITPTFGILDIDRDGRIEPAIMTIGKDKEINRLKMV</sequence>
<proteinExistence type="inferred from homology"/>
<evidence type="ECO:0000313" key="7">
    <source>
        <dbReference type="Proteomes" id="UP000483018"/>
    </source>
</evidence>
<dbReference type="InterPro" id="IPR029052">
    <property type="entry name" value="Metallo-depent_PP-like"/>
</dbReference>
<organism evidence="6 7">
    <name type="scientific">Defluviitalea raffinosedens</name>
    <dbReference type="NCBI Taxonomy" id="1450156"/>
    <lineage>
        <taxon>Bacteria</taxon>
        <taxon>Bacillati</taxon>
        <taxon>Bacillota</taxon>
        <taxon>Clostridia</taxon>
        <taxon>Lachnospirales</taxon>
        <taxon>Defluviitaleaceae</taxon>
        <taxon>Defluviitalea</taxon>
    </lineage>
</organism>
<dbReference type="Pfam" id="PF12850">
    <property type="entry name" value="Metallophos_2"/>
    <property type="match status" value="1"/>
</dbReference>
<dbReference type="PROSITE" id="PS01269">
    <property type="entry name" value="UPF0025"/>
    <property type="match status" value="1"/>
</dbReference>
<dbReference type="InterPro" id="IPR000979">
    <property type="entry name" value="Phosphodiesterase_MJ0936/Vps29"/>
</dbReference>
<accession>A0A7C8HE69</accession>
<evidence type="ECO:0000259" key="5">
    <source>
        <dbReference type="Pfam" id="PF12850"/>
    </source>
</evidence>
<keyword evidence="2 4" id="KW-0479">Metal-binding</keyword>
<dbReference type="InterPro" id="IPR024654">
    <property type="entry name" value="Calcineurin-like_PHP_lpxH"/>
</dbReference>
<comment type="similarity">
    <text evidence="1 4">Belongs to the metallophosphoesterase superfamily. YfcE family.</text>
</comment>
<evidence type="ECO:0000256" key="3">
    <source>
        <dbReference type="ARBA" id="ARBA00022801"/>
    </source>
</evidence>
<dbReference type="InterPro" id="IPR020935">
    <property type="entry name" value="PdiEstase_YfcE_CS"/>
</dbReference>
<dbReference type="GO" id="GO:0046872">
    <property type="term" value="F:metal ion binding"/>
    <property type="evidence" value="ECO:0007669"/>
    <property type="project" value="UniProtKB-KW"/>
</dbReference>
<evidence type="ECO:0000256" key="1">
    <source>
        <dbReference type="ARBA" id="ARBA00008950"/>
    </source>
</evidence>
<dbReference type="EMBL" id="WSLF01000012">
    <property type="protein sequence ID" value="KAE9631391.1"/>
    <property type="molecule type" value="Genomic_DNA"/>
</dbReference>
<dbReference type="SUPFAM" id="SSF56300">
    <property type="entry name" value="Metallo-dependent phosphatases"/>
    <property type="match status" value="1"/>
</dbReference>
<dbReference type="RefSeq" id="WP_158741318.1">
    <property type="nucleotide sequence ID" value="NZ_WSLF01000012.1"/>
</dbReference>
<dbReference type="EC" id="3.1.4.-" evidence="4"/>
<keyword evidence="3" id="KW-0378">Hydrolase</keyword>
<gene>
    <name evidence="6" type="ORF">GND95_11560</name>
</gene>
<dbReference type="Gene3D" id="3.60.21.10">
    <property type="match status" value="1"/>
</dbReference>